<evidence type="ECO:0000313" key="1">
    <source>
        <dbReference type="EMBL" id="THZ18560.1"/>
    </source>
</evidence>
<reference evidence="1 2" key="1">
    <citation type="submission" date="2018-10" db="EMBL/GenBank/DDBJ databases">
        <title>Fifty Aureobasidium pullulans genomes reveal a recombining polyextremotolerant generalist.</title>
        <authorList>
            <person name="Gostincar C."/>
            <person name="Turk M."/>
            <person name="Zajc J."/>
            <person name="Gunde-Cimerman N."/>
        </authorList>
    </citation>
    <scope>NUCLEOTIDE SEQUENCE [LARGE SCALE GENOMIC DNA]</scope>
    <source>
        <strain evidence="1 2">EXF-3863</strain>
    </source>
</reference>
<dbReference type="EMBL" id="QZBM01000238">
    <property type="protein sequence ID" value="THZ18560.1"/>
    <property type="molecule type" value="Genomic_DNA"/>
</dbReference>
<evidence type="ECO:0000313" key="2">
    <source>
        <dbReference type="Proteomes" id="UP000308005"/>
    </source>
</evidence>
<dbReference type="Proteomes" id="UP000308005">
    <property type="component" value="Unassembled WGS sequence"/>
</dbReference>
<proteinExistence type="predicted"/>
<gene>
    <name evidence="1" type="ORF">D6C91_05471</name>
</gene>
<accession>A0A4S9T2W6</accession>
<comment type="caution">
    <text evidence="1">The sequence shown here is derived from an EMBL/GenBank/DDBJ whole genome shotgun (WGS) entry which is preliminary data.</text>
</comment>
<organism evidence="1 2">
    <name type="scientific">Aureobasidium pullulans</name>
    <name type="common">Black yeast</name>
    <name type="synonym">Pullularia pullulans</name>
    <dbReference type="NCBI Taxonomy" id="5580"/>
    <lineage>
        <taxon>Eukaryota</taxon>
        <taxon>Fungi</taxon>
        <taxon>Dikarya</taxon>
        <taxon>Ascomycota</taxon>
        <taxon>Pezizomycotina</taxon>
        <taxon>Dothideomycetes</taxon>
        <taxon>Dothideomycetidae</taxon>
        <taxon>Dothideales</taxon>
        <taxon>Saccotheciaceae</taxon>
        <taxon>Aureobasidium</taxon>
    </lineage>
</organism>
<protein>
    <submittedName>
        <fullName evidence="1">Uncharacterized protein</fullName>
    </submittedName>
</protein>
<name>A0A4S9T2W6_AURPU</name>
<dbReference type="AlphaFoldDB" id="A0A4S9T2W6"/>
<sequence>MLLSAFTDNGSIISDTLVRLEIKGVHAYVMVQLLNKRVRPTGVHSSDAALAIIDKDTNLTSCSLKKVFGKKSDPELQVDSAADGEERIKAGLQNLYKTNCPNALPPTALFECRHAAFPWGELLINPCNGDKIDTGLESFLVSVHSSIDSNNSQDMEAAIYDRSGSRAAPFHLAKGRPTPESFQAGLNAREMAHIYHDSERDTKYYV</sequence>